<accession>A0A5N8VRS2</accession>
<dbReference type="GO" id="GO:0020037">
    <property type="term" value="F:heme binding"/>
    <property type="evidence" value="ECO:0007669"/>
    <property type="project" value="InterPro"/>
</dbReference>
<evidence type="ECO:0000313" key="1">
    <source>
        <dbReference type="EMBL" id="MPY37990.1"/>
    </source>
</evidence>
<dbReference type="EMBL" id="VJZD01000400">
    <property type="protein sequence ID" value="MPY37990.1"/>
    <property type="molecule type" value="Genomic_DNA"/>
</dbReference>
<reference evidence="1 2" key="1">
    <citation type="submission" date="2019-07" db="EMBL/GenBank/DDBJ databases">
        <title>New species of Amycolatopsis and Streptomyces.</title>
        <authorList>
            <person name="Duangmal K."/>
            <person name="Teo W.F.A."/>
            <person name="Lipun K."/>
        </authorList>
    </citation>
    <scope>NUCLEOTIDE SEQUENCE [LARGE SCALE GENOMIC DNA]</scope>
    <source>
        <strain evidence="1 2">NBRC 109810</strain>
    </source>
</reference>
<dbReference type="RefSeq" id="WP_152895530.1">
    <property type="nucleotide sequence ID" value="NZ_VJZD01000400.1"/>
</dbReference>
<dbReference type="InterPro" id="IPR036396">
    <property type="entry name" value="Cyt_P450_sf"/>
</dbReference>
<dbReference type="SUPFAM" id="SSF48264">
    <property type="entry name" value="Cytochrome P450"/>
    <property type="match status" value="1"/>
</dbReference>
<comment type="caution">
    <text evidence="1">The sequence shown here is derived from an EMBL/GenBank/DDBJ whole genome shotgun (WGS) entry which is preliminary data.</text>
</comment>
<dbReference type="OrthoDB" id="7376058at2"/>
<keyword evidence="2" id="KW-1185">Reference proteome</keyword>
<name>A0A5N8VRS2_9ACTN</name>
<dbReference type="AlphaFoldDB" id="A0A5N8VRS2"/>
<proteinExistence type="predicted"/>
<dbReference type="Proteomes" id="UP000325849">
    <property type="component" value="Unassembled WGS sequence"/>
</dbReference>
<dbReference type="GO" id="GO:0004497">
    <property type="term" value="F:monooxygenase activity"/>
    <property type="evidence" value="ECO:0007669"/>
    <property type="project" value="InterPro"/>
</dbReference>
<dbReference type="GO" id="GO:0005506">
    <property type="term" value="F:iron ion binding"/>
    <property type="evidence" value="ECO:0007669"/>
    <property type="project" value="InterPro"/>
</dbReference>
<dbReference type="GO" id="GO:0016705">
    <property type="term" value="F:oxidoreductase activity, acting on paired donors, with incorporation or reduction of molecular oxygen"/>
    <property type="evidence" value="ECO:0007669"/>
    <property type="project" value="InterPro"/>
</dbReference>
<gene>
    <name evidence="1" type="ORF">FNH09_44315</name>
</gene>
<evidence type="ECO:0000313" key="2">
    <source>
        <dbReference type="Proteomes" id="UP000325849"/>
    </source>
</evidence>
<dbReference type="Gene3D" id="1.10.630.10">
    <property type="entry name" value="Cytochrome P450"/>
    <property type="match status" value="1"/>
</dbReference>
<protein>
    <submittedName>
        <fullName evidence="1">Uncharacterized protein</fullName>
    </submittedName>
</protein>
<organism evidence="1 2">
    <name type="scientific">Streptomyces adustus</name>
    <dbReference type="NCBI Taxonomy" id="1609272"/>
    <lineage>
        <taxon>Bacteria</taxon>
        <taxon>Bacillati</taxon>
        <taxon>Actinomycetota</taxon>
        <taxon>Actinomycetes</taxon>
        <taxon>Kitasatosporales</taxon>
        <taxon>Streptomycetaceae</taxon>
        <taxon>Streptomyces</taxon>
    </lineage>
</organism>
<sequence>MAARRATWPGLNRSAAAASDHRTVELLDAVLAGTAGREVDVLTAMRAFTARSIAEYCFGADSTGVPDLLHETIHATQAFTESSYEFPWWLPLPRHRRFFRTVRRLTEAQTGIVRRRRAPDAHAPGACAPHSDLLGFLLDADPVLARWTWSSSADSHRRACGQAFRRYGTDTGPGLARVGGAAVPHRPPGRRVGGVDQNPVAMAGPARGVSPPGTGSRCRWCPEWPAPPAS</sequence>